<evidence type="ECO:0000313" key="1">
    <source>
        <dbReference type="EMBL" id="TYS74515.1"/>
    </source>
</evidence>
<dbReference type="RefSeq" id="WP_148978266.1">
    <property type="nucleotide sequence ID" value="NZ_JBNILM010000001.1"/>
</dbReference>
<proteinExistence type="predicted"/>
<name>A0A5D4TGW4_9BACI</name>
<reference evidence="1 2" key="1">
    <citation type="submission" date="2019-08" db="EMBL/GenBank/DDBJ databases">
        <title>Bacillus genomes from the desert of Cuatro Cienegas, Coahuila.</title>
        <authorList>
            <person name="Olmedo-Alvarez G."/>
        </authorList>
    </citation>
    <scope>NUCLEOTIDE SEQUENCE [LARGE SCALE GENOMIC DNA]</scope>
    <source>
        <strain evidence="1 2">CH98b_3T</strain>
    </source>
</reference>
<dbReference type="AlphaFoldDB" id="A0A5D4TGW4"/>
<sequence>MKVKVIKNFVDKVESKIQNKEVFRAVGDEFTVSKSRFEEIKKTGNYIKEVKTKKMKPETKTKVIADE</sequence>
<dbReference type="EMBL" id="VTET01000001">
    <property type="protein sequence ID" value="TYS74515.1"/>
    <property type="molecule type" value="Genomic_DNA"/>
</dbReference>
<comment type="caution">
    <text evidence="1">The sequence shown here is derived from an EMBL/GenBank/DDBJ whole genome shotgun (WGS) entry which is preliminary data.</text>
</comment>
<gene>
    <name evidence="1" type="ORF">FZC75_02120</name>
</gene>
<accession>A0A5D4TGW4</accession>
<evidence type="ECO:0000313" key="2">
    <source>
        <dbReference type="Proteomes" id="UP000324517"/>
    </source>
</evidence>
<protein>
    <submittedName>
        <fullName evidence="1">Uncharacterized protein</fullName>
    </submittedName>
</protein>
<dbReference type="OrthoDB" id="9936511at2"/>
<organism evidence="1 2">
    <name type="scientific">Sutcliffiella horikoshii</name>
    <dbReference type="NCBI Taxonomy" id="79883"/>
    <lineage>
        <taxon>Bacteria</taxon>
        <taxon>Bacillati</taxon>
        <taxon>Bacillota</taxon>
        <taxon>Bacilli</taxon>
        <taxon>Bacillales</taxon>
        <taxon>Bacillaceae</taxon>
        <taxon>Sutcliffiella</taxon>
    </lineage>
</organism>
<dbReference type="Proteomes" id="UP000324517">
    <property type="component" value="Unassembled WGS sequence"/>
</dbReference>